<keyword evidence="1" id="KW-0732">Signal</keyword>
<dbReference type="Proteomes" id="UP000095192">
    <property type="component" value="Unassembled WGS sequence"/>
</dbReference>
<dbReference type="VEuPathDB" id="ToxoDB:cyc_06046"/>
<comment type="caution">
    <text evidence="2">The sequence shown here is derived from an EMBL/GenBank/DDBJ whole genome shotgun (WGS) entry which is preliminary data.</text>
</comment>
<dbReference type="AlphaFoldDB" id="A0A1D3D7E7"/>
<feature type="signal peptide" evidence="1">
    <location>
        <begin position="1"/>
        <end position="33"/>
    </location>
</feature>
<dbReference type="InParanoid" id="A0A1D3D7E7"/>
<evidence type="ECO:0000313" key="2">
    <source>
        <dbReference type="EMBL" id="OEH79371.1"/>
    </source>
</evidence>
<evidence type="ECO:0000313" key="3">
    <source>
        <dbReference type="Proteomes" id="UP000095192"/>
    </source>
</evidence>
<evidence type="ECO:0000256" key="1">
    <source>
        <dbReference type="SAM" id="SignalP"/>
    </source>
</evidence>
<keyword evidence="3" id="KW-1185">Reference proteome</keyword>
<protein>
    <submittedName>
        <fullName evidence="2">Uncharacterized protein</fullName>
    </submittedName>
</protein>
<organism evidence="2 3">
    <name type="scientific">Cyclospora cayetanensis</name>
    <dbReference type="NCBI Taxonomy" id="88456"/>
    <lineage>
        <taxon>Eukaryota</taxon>
        <taxon>Sar</taxon>
        <taxon>Alveolata</taxon>
        <taxon>Apicomplexa</taxon>
        <taxon>Conoidasida</taxon>
        <taxon>Coccidia</taxon>
        <taxon>Eucoccidiorida</taxon>
        <taxon>Eimeriorina</taxon>
        <taxon>Eimeriidae</taxon>
        <taxon>Cyclospora</taxon>
    </lineage>
</organism>
<feature type="chain" id="PRO_5008914216" evidence="1">
    <location>
        <begin position="34"/>
        <end position="89"/>
    </location>
</feature>
<proteinExistence type="predicted"/>
<name>A0A1D3D7E7_9EIME</name>
<sequence length="89" mass="9367">MTAEQLGGKDPGSLWWSADRLFCHLFLLQLLLGCAPAPALMRVSGAAQTARTGVVAAPHVCTAVRKSAAGASRGPAPICCAWRYWEAPC</sequence>
<gene>
    <name evidence="2" type="ORF">cyc_06046</name>
</gene>
<dbReference type="EMBL" id="JROU02000411">
    <property type="protein sequence ID" value="OEH79371.1"/>
    <property type="molecule type" value="Genomic_DNA"/>
</dbReference>
<accession>A0A1D3D7E7</accession>
<reference evidence="2 3" key="1">
    <citation type="journal article" date="2016" name="BMC Genomics">
        <title>Comparative genomics reveals Cyclospora cayetanensis possesses coccidia-like metabolism and invasion components but unique surface antigens.</title>
        <authorList>
            <person name="Liu S."/>
            <person name="Wang L."/>
            <person name="Zheng H."/>
            <person name="Xu Z."/>
            <person name="Roellig D.M."/>
            <person name="Li N."/>
            <person name="Frace M.A."/>
            <person name="Tang K."/>
            <person name="Arrowood M.J."/>
            <person name="Moss D.M."/>
            <person name="Zhang L."/>
            <person name="Feng Y."/>
            <person name="Xiao L."/>
        </authorList>
    </citation>
    <scope>NUCLEOTIDE SEQUENCE [LARGE SCALE GENOMIC DNA]</scope>
    <source>
        <strain evidence="2 3">CHN_HEN01</strain>
    </source>
</reference>